<gene>
    <name evidence="5" type="ORF">C1SCF055_LOCUS42796</name>
</gene>
<dbReference type="InterPro" id="IPR039010">
    <property type="entry name" value="Synaptotagmin_SMP"/>
</dbReference>
<organism evidence="5">
    <name type="scientific">Cladocopium goreaui</name>
    <dbReference type="NCBI Taxonomy" id="2562237"/>
    <lineage>
        <taxon>Eukaryota</taxon>
        <taxon>Sar</taxon>
        <taxon>Alveolata</taxon>
        <taxon>Dinophyceae</taxon>
        <taxon>Suessiales</taxon>
        <taxon>Symbiodiniaceae</taxon>
        <taxon>Cladocopium</taxon>
    </lineage>
</organism>
<keyword evidence="2" id="KW-0472">Membrane</keyword>
<name>A0A9P1M338_9DINO</name>
<keyword evidence="2" id="KW-1133">Transmembrane helix</keyword>
<evidence type="ECO:0000259" key="4">
    <source>
        <dbReference type="Pfam" id="PF17047"/>
    </source>
</evidence>
<dbReference type="Proteomes" id="UP001152797">
    <property type="component" value="Unassembled WGS sequence"/>
</dbReference>
<dbReference type="InterPro" id="IPR051634">
    <property type="entry name" value="Extended_Synaptotagmin"/>
</dbReference>
<reference evidence="5" key="1">
    <citation type="submission" date="2022-10" db="EMBL/GenBank/DDBJ databases">
        <authorList>
            <person name="Chen Y."/>
            <person name="Dougan E. K."/>
            <person name="Chan C."/>
            <person name="Rhodes N."/>
            <person name="Thang M."/>
        </authorList>
    </citation>
    <scope>NUCLEOTIDE SEQUENCE</scope>
</reference>
<dbReference type="GO" id="GO:0008429">
    <property type="term" value="F:phosphatidylethanolamine binding"/>
    <property type="evidence" value="ECO:0007669"/>
    <property type="project" value="TreeGrafter"/>
</dbReference>
<feature type="compositionally biased region" description="Basic and acidic residues" evidence="3">
    <location>
        <begin position="57"/>
        <end position="68"/>
    </location>
</feature>
<dbReference type="GO" id="GO:0005789">
    <property type="term" value="C:endoplasmic reticulum membrane"/>
    <property type="evidence" value="ECO:0007669"/>
    <property type="project" value="TreeGrafter"/>
</dbReference>
<dbReference type="EMBL" id="CAMXCT020006681">
    <property type="protein sequence ID" value="CAL1171579.1"/>
    <property type="molecule type" value="Genomic_DNA"/>
</dbReference>
<protein>
    <submittedName>
        <fullName evidence="7">Extended synaptotagmin-1 (E-Syt1) (Membrane-bound C2 domain-containing protein)</fullName>
    </submittedName>
</protein>
<reference evidence="6" key="2">
    <citation type="submission" date="2024-04" db="EMBL/GenBank/DDBJ databases">
        <authorList>
            <person name="Chen Y."/>
            <person name="Shah S."/>
            <person name="Dougan E. K."/>
            <person name="Thang M."/>
            <person name="Chan C."/>
        </authorList>
    </citation>
    <scope>NUCLEOTIDE SEQUENCE [LARGE SCALE GENOMIC DNA]</scope>
</reference>
<feature type="domain" description="Synaptotagmin SMP" evidence="4">
    <location>
        <begin position="138"/>
        <end position="312"/>
    </location>
</feature>
<evidence type="ECO:0000256" key="2">
    <source>
        <dbReference type="ARBA" id="ARBA00022989"/>
    </source>
</evidence>
<dbReference type="EMBL" id="CAMXCT030006681">
    <property type="protein sequence ID" value="CAL4805516.1"/>
    <property type="molecule type" value="Genomic_DNA"/>
</dbReference>
<dbReference type="GO" id="GO:0005509">
    <property type="term" value="F:calcium ion binding"/>
    <property type="evidence" value="ECO:0007669"/>
    <property type="project" value="TreeGrafter"/>
</dbReference>
<evidence type="ECO:0000313" key="5">
    <source>
        <dbReference type="EMBL" id="CAI4018204.1"/>
    </source>
</evidence>
<dbReference type="PANTHER" id="PTHR45761">
    <property type="entry name" value="EXTENDED SYNAPTOTAGMIN-LIKE PROTEIN 2, ISOFORM C"/>
    <property type="match status" value="1"/>
</dbReference>
<feature type="region of interest" description="Disordered" evidence="3">
    <location>
        <begin position="30"/>
        <end position="84"/>
    </location>
</feature>
<keyword evidence="1" id="KW-0812">Transmembrane</keyword>
<comment type="caution">
    <text evidence="5">The sequence shown here is derived from an EMBL/GenBank/DDBJ whole genome shotgun (WGS) entry which is preliminary data.</text>
</comment>
<dbReference type="OrthoDB" id="407011at2759"/>
<dbReference type="GO" id="GO:0031210">
    <property type="term" value="F:phosphatidylcholine binding"/>
    <property type="evidence" value="ECO:0007669"/>
    <property type="project" value="TreeGrafter"/>
</dbReference>
<evidence type="ECO:0000313" key="8">
    <source>
        <dbReference type="Proteomes" id="UP001152797"/>
    </source>
</evidence>
<dbReference type="PANTHER" id="PTHR45761:SF1">
    <property type="entry name" value="EXTENDED SYNAPTOTAGMIN-LIKE PROTEIN 2, ISOFORM C"/>
    <property type="match status" value="1"/>
</dbReference>
<dbReference type="GO" id="GO:0035091">
    <property type="term" value="F:phosphatidylinositol binding"/>
    <property type="evidence" value="ECO:0007669"/>
    <property type="project" value="TreeGrafter"/>
</dbReference>
<evidence type="ECO:0000256" key="1">
    <source>
        <dbReference type="ARBA" id="ARBA00022692"/>
    </source>
</evidence>
<dbReference type="AlphaFoldDB" id="A0A9P1M338"/>
<dbReference type="EMBL" id="CAMXCT010006681">
    <property type="protein sequence ID" value="CAI4018204.1"/>
    <property type="molecule type" value="Genomic_DNA"/>
</dbReference>
<feature type="compositionally biased region" description="Basic and acidic residues" evidence="3">
    <location>
        <begin position="37"/>
        <end position="48"/>
    </location>
</feature>
<dbReference type="CDD" id="cd21670">
    <property type="entry name" value="SMP_ESyt"/>
    <property type="match status" value="1"/>
</dbReference>
<dbReference type="Pfam" id="PF17047">
    <property type="entry name" value="SMP_LBD"/>
    <property type="match status" value="1"/>
</dbReference>
<dbReference type="GO" id="GO:0005544">
    <property type="term" value="F:calcium-dependent phospholipid binding"/>
    <property type="evidence" value="ECO:0007669"/>
    <property type="project" value="TreeGrafter"/>
</dbReference>
<proteinExistence type="predicted"/>
<evidence type="ECO:0000313" key="6">
    <source>
        <dbReference type="EMBL" id="CAL1171579.1"/>
    </source>
</evidence>
<accession>A0A9P1M338</accession>
<evidence type="ECO:0000313" key="7">
    <source>
        <dbReference type="EMBL" id="CAL4805516.1"/>
    </source>
</evidence>
<evidence type="ECO:0000256" key="3">
    <source>
        <dbReference type="SAM" id="MobiDB-lite"/>
    </source>
</evidence>
<sequence length="340" mass="37252">MGVSRNAPFFGAKNLRGCKAFPADVCRQESVSNLPDLPREPPEAKPEFEEPGPYQKESLEVVEPHPEPEEFGSESPVPGLLPSPFVRASSQEEADALGGLLKDLKQLPRSHTIFRRSTLFDLQAAAVGHSHGPSLQCLHDVLQILWPKVNVAVERFMMEEVQPKIQQSLPGPLRSFCFRRFKLGRGVPQVLGVEVSDAPCRSLVDRQGVELRVAFNLESEVAIVLSLLGLSAGLSYLSMKGAVIRLDPLLNELPVVGGIVVYFVDAPSIDFRLGCGPMQVSNWAFVRKLLQDLLSSATTALLLPNVINIPLVDDEDVVDTATLRDAKPLGILRVAVSWQR</sequence>
<keyword evidence="8" id="KW-1185">Reference proteome</keyword>